<dbReference type="AlphaFoldDB" id="A0A0F7VG17"/>
<accession>A0A0F7VG17</accession>
<dbReference type="PANTHER" id="PTHR31904">
    <property type="entry name" value="BYPASS OF STOP CODON PROTEIN 5-RELATED"/>
    <property type="match status" value="1"/>
</dbReference>
<dbReference type="OrthoDB" id="2283785at2759"/>
<dbReference type="STRING" id="104259.A0A0F7VG17"/>
<name>A0A0F7VG17_PENBI</name>
<dbReference type="Gene3D" id="2.60.40.640">
    <property type="match status" value="1"/>
</dbReference>
<reference evidence="4" key="1">
    <citation type="journal article" date="2015" name="Genome Announc.">
        <title>Draft genome sequence of the fungus Penicillium brasilianum MG11.</title>
        <authorList>
            <person name="Horn F."/>
            <person name="Linde J."/>
            <person name="Mattern D.J."/>
            <person name="Walther G."/>
            <person name="Guthke R."/>
            <person name="Brakhage A.A."/>
            <person name="Valiante V."/>
        </authorList>
    </citation>
    <scope>NUCLEOTIDE SEQUENCE [LARGE SCALE GENOMIC DNA]</scope>
    <source>
        <strain evidence="4">MG11</strain>
    </source>
</reference>
<feature type="domain" description="Arrestin-like N-terminal" evidence="2">
    <location>
        <begin position="39"/>
        <end position="129"/>
    </location>
</feature>
<dbReference type="InterPro" id="IPR011021">
    <property type="entry name" value="Arrestin-like_N"/>
</dbReference>
<evidence type="ECO:0000259" key="2">
    <source>
        <dbReference type="Pfam" id="PF00339"/>
    </source>
</evidence>
<dbReference type="InterPro" id="IPR014752">
    <property type="entry name" value="Arrestin-like_C"/>
</dbReference>
<proteinExistence type="predicted"/>
<feature type="region of interest" description="Disordered" evidence="1">
    <location>
        <begin position="352"/>
        <end position="372"/>
    </location>
</feature>
<dbReference type="InterPro" id="IPR039634">
    <property type="entry name" value="Bul1-like"/>
</dbReference>
<sequence>MAARSIMSHGSETLDVFTRRSQPKIEIELVGQKPGLVNSYTTGDQIEGNVKITVDADTRFDEVEITFQGTSHTTVERAACPGRTGSQQMFLKLRQPIEESDYPCPRIMEAGRTYSFPFTFVVPDRLLPQVCTHARTNIHIHNAHTMLPPTLGDPMLAGNGKTLLDDMAPDMSQISYIVRAAVLKRSSTDHGNLKAMANLAKKVRIIPTVEEEPPINVADHTYYCTHKEKSVKRGFLRGKLGRLVASASQPKPIRLLPPSCETSDTVSTMTSVHLRFDPVGDEQPPKLGSMTSKIKASTFYSAGPWDDFPMHSGSTPISQVGQGLFTESVPISNMCVASAKWVKHVASTECERRDSLQSTTSDDSTGPSTSLSRDTYYTASVVIPISLPKTKTFVPTFHSCLISRTYSLDLSLTYHTPGANVLTPTVSLRLPIQVITQPKYAESLKSDLGMIVTQEELDEFFQPRSVAPVNESVVDVSLAPPEYSATVISSGLRGLRTAV</sequence>
<evidence type="ECO:0000256" key="1">
    <source>
        <dbReference type="SAM" id="MobiDB-lite"/>
    </source>
</evidence>
<dbReference type="PANTHER" id="PTHR31904:SF1">
    <property type="entry name" value="BYPASS OF STOP CODON PROTEIN 5-RELATED"/>
    <property type="match status" value="1"/>
</dbReference>
<feature type="compositionally biased region" description="Low complexity" evidence="1">
    <location>
        <begin position="356"/>
        <end position="372"/>
    </location>
</feature>
<dbReference type="Proteomes" id="UP000042958">
    <property type="component" value="Unassembled WGS sequence"/>
</dbReference>
<gene>
    <name evidence="3" type="ORF">PMG11_04432</name>
</gene>
<evidence type="ECO:0000313" key="3">
    <source>
        <dbReference type="EMBL" id="CEO59771.1"/>
    </source>
</evidence>
<keyword evidence="4" id="KW-1185">Reference proteome</keyword>
<organism evidence="3 4">
    <name type="scientific">Penicillium brasilianum</name>
    <dbReference type="NCBI Taxonomy" id="104259"/>
    <lineage>
        <taxon>Eukaryota</taxon>
        <taxon>Fungi</taxon>
        <taxon>Dikarya</taxon>
        <taxon>Ascomycota</taxon>
        <taxon>Pezizomycotina</taxon>
        <taxon>Eurotiomycetes</taxon>
        <taxon>Eurotiomycetidae</taxon>
        <taxon>Eurotiales</taxon>
        <taxon>Aspergillaceae</taxon>
        <taxon>Penicillium</taxon>
    </lineage>
</organism>
<dbReference type="EMBL" id="CDHK01000004">
    <property type="protein sequence ID" value="CEO59771.1"/>
    <property type="molecule type" value="Genomic_DNA"/>
</dbReference>
<protein>
    <recommendedName>
        <fullName evidence="2">Arrestin-like N-terminal domain-containing protein</fullName>
    </recommendedName>
</protein>
<dbReference type="Pfam" id="PF00339">
    <property type="entry name" value="Arrestin_N"/>
    <property type="match status" value="1"/>
</dbReference>
<evidence type="ECO:0000313" key="4">
    <source>
        <dbReference type="Proteomes" id="UP000042958"/>
    </source>
</evidence>